<keyword evidence="3" id="KW-1185">Reference proteome</keyword>
<proteinExistence type="predicted"/>
<evidence type="ECO:0000313" key="2">
    <source>
        <dbReference type="EMBL" id="SNR80687.1"/>
    </source>
</evidence>
<organism evidence="2 3">
    <name type="scientific">Maribacter sedimenticola</name>
    <dbReference type="NCBI Taxonomy" id="228956"/>
    <lineage>
        <taxon>Bacteria</taxon>
        <taxon>Pseudomonadati</taxon>
        <taxon>Bacteroidota</taxon>
        <taxon>Flavobacteriia</taxon>
        <taxon>Flavobacteriales</taxon>
        <taxon>Flavobacteriaceae</taxon>
        <taxon>Maribacter</taxon>
    </lineage>
</organism>
<keyword evidence="1" id="KW-0812">Transmembrane</keyword>
<evidence type="ECO:0000313" key="3">
    <source>
        <dbReference type="Proteomes" id="UP000198337"/>
    </source>
</evidence>
<dbReference type="EMBL" id="FZNV01000011">
    <property type="protein sequence ID" value="SNR80687.1"/>
    <property type="molecule type" value="Genomic_DNA"/>
</dbReference>
<comment type="caution">
    <text evidence="2">The sequence shown here is derived from an EMBL/GenBank/DDBJ whole genome shotgun (WGS) entry which is preliminary data.</text>
</comment>
<sequence>MIKTMSIFLFSYYIILIIIVIVGTIFNVEFFKTYWPQTAFMIFIGPVLEYCYLKIQSARFFTRAKEFHSDFKGSRYFVRPALNSEIDTLYNDFIKLFGPDLLNLNELKKIHAKNENTILLVCKELVVPGKDDKSVTIGFFELFPMMQRYKSHLLNNNLDGRILSQNRILGQTVYAKNYYLGSIGILPSVFYRENFYKGVVLKEFLDHLYQINKHYSFTLFTRPVTQDGLRLVSKYGFKKTDPGCKEGDCIWFLIVSKGSFKIDENGKIKFGR</sequence>
<accession>A0ABY1SM95</accession>
<name>A0ABY1SM95_9FLAO</name>
<protein>
    <recommendedName>
        <fullName evidence="4">N-acetyltransferase domain-containing protein</fullName>
    </recommendedName>
</protein>
<feature type="transmembrane region" description="Helical" evidence="1">
    <location>
        <begin position="7"/>
        <end position="28"/>
    </location>
</feature>
<dbReference type="Proteomes" id="UP000198337">
    <property type="component" value="Unassembled WGS sequence"/>
</dbReference>
<feature type="transmembrane region" description="Helical" evidence="1">
    <location>
        <begin position="34"/>
        <end position="53"/>
    </location>
</feature>
<keyword evidence="1" id="KW-0472">Membrane</keyword>
<reference evidence="2 3" key="1">
    <citation type="submission" date="2017-06" db="EMBL/GenBank/DDBJ databases">
        <authorList>
            <person name="Varghese N."/>
            <person name="Submissions S."/>
        </authorList>
    </citation>
    <scope>NUCLEOTIDE SEQUENCE [LARGE SCALE GENOMIC DNA]</scope>
    <source>
        <strain evidence="2 3">DSM 19840</strain>
    </source>
</reference>
<keyword evidence="1" id="KW-1133">Transmembrane helix</keyword>
<evidence type="ECO:0008006" key="4">
    <source>
        <dbReference type="Google" id="ProtNLM"/>
    </source>
</evidence>
<evidence type="ECO:0000256" key="1">
    <source>
        <dbReference type="SAM" id="Phobius"/>
    </source>
</evidence>
<gene>
    <name evidence="2" type="ORF">SAMN04488009_0170</name>
</gene>